<feature type="domain" description="UmuC" evidence="4">
    <location>
        <begin position="1"/>
        <end position="180"/>
    </location>
</feature>
<gene>
    <name evidence="5" type="ORF">ACFPER_01485</name>
</gene>
<keyword evidence="5" id="KW-0808">Transferase</keyword>
<comment type="caution">
    <text evidence="5">The sequence shown here is derived from an EMBL/GenBank/DDBJ whole genome shotgun (WGS) entry which is preliminary data.</text>
</comment>
<evidence type="ECO:0000256" key="1">
    <source>
        <dbReference type="ARBA" id="ARBA00010945"/>
    </source>
</evidence>
<dbReference type="InterPro" id="IPR017961">
    <property type="entry name" value="DNA_pol_Y-fam_little_finger"/>
</dbReference>
<dbReference type="SUPFAM" id="SSF100879">
    <property type="entry name" value="Lesion bypass DNA polymerase (Y-family), little finger domain"/>
    <property type="match status" value="1"/>
</dbReference>
<evidence type="ECO:0000313" key="5">
    <source>
        <dbReference type="EMBL" id="MFC4827444.1"/>
    </source>
</evidence>
<dbReference type="Gene3D" id="3.30.1490.100">
    <property type="entry name" value="DNA polymerase, Y-family, little finger domain"/>
    <property type="match status" value="1"/>
</dbReference>
<protein>
    <submittedName>
        <fullName evidence="5">DNA polymerase IV</fullName>
        <ecNumber evidence="5">2.7.7.7</ecNumber>
    </submittedName>
</protein>
<dbReference type="Pfam" id="PF11799">
    <property type="entry name" value="IMS_C"/>
    <property type="match status" value="1"/>
</dbReference>
<evidence type="ECO:0000256" key="3">
    <source>
        <dbReference type="ARBA" id="ARBA00049244"/>
    </source>
</evidence>
<evidence type="ECO:0000256" key="2">
    <source>
        <dbReference type="ARBA" id="ARBA00025589"/>
    </source>
</evidence>
<dbReference type="InterPro" id="IPR036775">
    <property type="entry name" value="DNA_pol_Y-fam_lit_finger_sf"/>
</dbReference>
<sequence length="352" mass="37956">MLHVDLDQFIAAVEVLRRPELAGRPVIVGGRGDPTERAVVSTASYEAREFGVGSGMPLRIAARKAPDAVILPVDAPAYTAASEEVMATLRAQPGAIVQVLGWDEAFVGVATDDPEAYAREVQRAIFGRTGLHCSVGIGDTLVRAKVATGFGKPGGVFRLTASNWLEVMGHRPTIELWGVGSKVSRRLAAHGITTVAELARADPAVLAAEFGPRMGPWYRQLGRGEGARVVDDTPWVARGHSRETTFQQDLADPAEIDAALRELVARVLDDVAAEGRPVIGLTLKVRYAPFLTKTYQRRIPETSDRADVLARVLGLAAERIEPGRAIRLLGLRAEMPMPDDAREGHTPTRSGW</sequence>
<dbReference type="EMBL" id="JBHSJC010000001">
    <property type="protein sequence ID" value="MFC4827444.1"/>
    <property type="molecule type" value="Genomic_DNA"/>
</dbReference>
<dbReference type="Gene3D" id="3.30.70.270">
    <property type="match status" value="1"/>
</dbReference>
<reference evidence="6" key="1">
    <citation type="journal article" date="2019" name="Int. J. Syst. Evol. Microbiol.">
        <title>The Global Catalogue of Microorganisms (GCM) 10K type strain sequencing project: providing services to taxonomists for standard genome sequencing and annotation.</title>
        <authorList>
            <consortium name="The Broad Institute Genomics Platform"/>
            <consortium name="The Broad Institute Genome Sequencing Center for Infectious Disease"/>
            <person name="Wu L."/>
            <person name="Ma J."/>
        </authorList>
    </citation>
    <scope>NUCLEOTIDE SEQUENCE [LARGE SCALE GENOMIC DNA]</scope>
    <source>
        <strain evidence="6">CGMCC 1.12192</strain>
    </source>
</reference>
<dbReference type="SUPFAM" id="SSF56672">
    <property type="entry name" value="DNA/RNA polymerases"/>
    <property type="match status" value="1"/>
</dbReference>
<evidence type="ECO:0000259" key="4">
    <source>
        <dbReference type="PROSITE" id="PS50173"/>
    </source>
</evidence>
<comment type="function">
    <text evidence="2">Poorly processive, error-prone DNA polymerase involved in untargeted mutagenesis. Copies undamaged DNA at stalled replication forks, which arise in vivo from mismatched or misaligned primer ends. These misaligned primers can be extended by PolIV. Exhibits no 3'-5' exonuclease (proofreading) activity. May be involved in translesional synthesis, in conjunction with the beta clamp from PolIII.</text>
</comment>
<dbReference type="PANTHER" id="PTHR11076:SF33">
    <property type="entry name" value="DNA POLYMERASE KAPPA"/>
    <property type="match status" value="1"/>
</dbReference>
<dbReference type="CDD" id="cd03586">
    <property type="entry name" value="PolY_Pol_IV_kappa"/>
    <property type="match status" value="1"/>
</dbReference>
<evidence type="ECO:0000313" key="6">
    <source>
        <dbReference type="Proteomes" id="UP001595960"/>
    </source>
</evidence>
<name>A0ABV9R1R8_9MICO</name>
<dbReference type="InterPro" id="IPR043128">
    <property type="entry name" value="Rev_trsase/Diguanyl_cyclase"/>
</dbReference>
<dbReference type="Gene3D" id="3.40.1170.60">
    <property type="match status" value="1"/>
</dbReference>
<dbReference type="InterPro" id="IPR043502">
    <property type="entry name" value="DNA/RNA_pol_sf"/>
</dbReference>
<keyword evidence="5" id="KW-0548">Nucleotidyltransferase</keyword>
<dbReference type="PANTHER" id="PTHR11076">
    <property type="entry name" value="DNA REPAIR POLYMERASE UMUC / TRANSFERASE FAMILY MEMBER"/>
    <property type="match status" value="1"/>
</dbReference>
<keyword evidence="6" id="KW-1185">Reference proteome</keyword>
<dbReference type="GO" id="GO:0003887">
    <property type="term" value="F:DNA-directed DNA polymerase activity"/>
    <property type="evidence" value="ECO:0007669"/>
    <property type="project" value="UniProtKB-EC"/>
</dbReference>
<dbReference type="InterPro" id="IPR022880">
    <property type="entry name" value="DNApol_IV"/>
</dbReference>
<comment type="catalytic activity">
    <reaction evidence="3">
        <text>DNA(n) + a 2'-deoxyribonucleoside 5'-triphosphate = DNA(n+1) + diphosphate</text>
        <dbReference type="Rhea" id="RHEA:22508"/>
        <dbReference type="Rhea" id="RHEA-COMP:17339"/>
        <dbReference type="Rhea" id="RHEA-COMP:17340"/>
        <dbReference type="ChEBI" id="CHEBI:33019"/>
        <dbReference type="ChEBI" id="CHEBI:61560"/>
        <dbReference type="ChEBI" id="CHEBI:173112"/>
        <dbReference type="EC" id="2.7.7.7"/>
    </reaction>
</comment>
<dbReference type="NCBIfam" id="NF002883">
    <property type="entry name" value="PRK03352.1"/>
    <property type="match status" value="1"/>
</dbReference>
<accession>A0ABV9R1R8</accession>
<dbReference type="EC" id="2.7.7.7" evidence="5"/>
<dbReference type="Proteomes" id="UP001595960">
    <property type="component" value="Unassembled WGS sequence"/>
</dbReference>
<dbReference type="InterPro" id="IPR001126">
    <property type="entry name" value="UmuC"/>
</dbReference>
<proteinExistence type="inferred from homology"/>
<dbReference type="PROSITE" id="PS50173">
    <property type="entry name" value="UMUC"/>
    <property type="match status" value="1"/>
</dbReference>
<comment type="similarity">
    <text evidence="1">Belongs to the DNA polymerase type-Y family.</text>
</comment>
<dbReference type="RefSeq" id="WP_204396783.1">
    <property type="nucleotide sequence ID" value="NZ_JBHSJC010000001.1"/>
</dbReference>
<dbReference type="InterPro" id="IPR050116">
    <property type="entry name" value="DNA_polymerase-Y"/>
</dbReference>
<dbReference type="Gene3D" id="1.10.150.20">
    <property type="entry name" value="5' to 3' exonuclease, C-terminal subdomain"/>
    <property type="match status" value="1"/>
</dbReference>
<dbReference type="Pfam" id="PF00817">
    <property type="entry name" value="IMS"/>
    <property type="match status" value="1"/>
</dbReference>
<organism evidence="5 6">
    <name type="scientific">Agromyces aurantiacus</name>
    <dbReference type="NCBI Taxonomy" id="165814"/>
    <lineage>
        <taxon>Bacteria</taxon>
        <taxon>Bacillati</taxon>
        <taxon>Actinomycetota</taxon>
        <taxon>Actinomycetes</taxon>
        <taxon>Micrococcales</taxon>
        <taxon>Microbacteriaceae</taxon>
        <taxon>Agromyces</taxon>
    </lineage>
</organism>